<evidence type="ECO:0000313" key="2">
    <source>
        <dbReference type="EMBL" id="KAH3859172.1"/>
    </source>
</evidence>
<feature type="region of interest" description="Disordered" evidence="1">
    <location>
        <begin position="171"/>
        <end position="200"/>
    </location>
</feature>
<evidence type="ECO:0000313" key="3">
    <source>
        <dbReference type="Proteomes" id="UP000828390"/>
    </source>
</evidence>
<evidence type="ECO:0000256" key="1">
    <source>
        <dbReference type="SAM" id="MobiDB-lite"/>
    </source>
</evidence>
<reference evidence="2" key="2">
    <citation type="submission" date="2020-11" db="EMBL/GenBank/DDBJ databases">
        <authorList>
            <person name="McCartney M.A."/>
            <person name="Auch B."/>
            <person name="Kono T."/>
            <person name="Mallez S."/>
            <person name="Becker A."/>
            <person name="Gohl D.M."/>
            <person name="Silverstein K.A.T."/>
            <person name="Koren S."/>
            <person name="Bechman K.B."/>
            <person name="Herman A."/>
            <person name="Abrahante J.E."/>
            <person name="Garbe J."/>
        </authorList>
    </citation>
    <scope>NUCLEOTIDE SEQUENCE</scope>
    <source>
        <strain evidence="2">Duluth1</strain>
        <tissue evidence="2">Whole animal</tissue>
    </source>
</reference>
<keyword evidence="3" id="KW-1185">Reference proteome</keyword>
<comment type="caution">
    <text evidence="2">The sequence shown here is derived from an EMBL/GenBank/DDBJ whole genome shotgun (WGS) entry which is preliminary data.</text>
</comment>
<dbReference type="EMBL" id="JAIWYP010000003">
    <property type="protein sequence ID" value="KAH3859172.1"/>
    <property type="molecule type" value="Genomic_DNA"/>
</dbReference>
<sequence>MKNSLGRTLWNRHGLPSRQRCTIRNGDLLMQKGLQEQTLRERLRRRSTPELSVLKTSHDVLRETEEDAEGPLMELLSLDRCQETRKEAVLDRSRLILDPASRHKKTSIKLTPTRNYGNCWTKASTQGSADLYSIAKKQFGPKEARARNEPPRPIITHSRIDNQIQKLQQLKQRYRERGNSTHPAEISRITRKEARESTKERLAFTTNPNKFARNLLDKERSGYLLWKSCYRTAPAAPTKDELIASEPTLGDLKDFIKQADLVLLLNGRPSLTKFTRCFFVYFTGYGDS</sequence>
<organism evidence="2 3">
    <name type="scientific">Dreissena polymorpha</name>
    <name type="common">Zebra mussel</name>
    <name type="synonym">Mytilus polymorpha</name>
    <dbReference type="NCBI Taxonomy" id="45954"/>
    <lineage>
        <taxon>Eukaryota</taxon>
        <taxon>Metazoa</taxon>
        <taxon>Spiralia</taxon>
        <taxon>Lophotrochozoa</taxon>
        <taxon>Mollusca</taxon>
        <taxon>Bivalvia</taxon>
        <taxon>Autobranchia</taxon>
        <taxon>Heteroconchia</taxon>
        <taxon>Euheterodonta</taxon>
        <taxon>Imparidentia</taxon>
        <taxon>Neoheterodontei</taxon>
        <taxon>Myida</taxon>
        <taxon>Dreissenoidea</taxon>
        <taxon>Dreissenidae</taxon>
        <taxon>Dreissena</taxon>
    </lineage>
</organism>
<name>A0A9D4RA31_DREPO</name>
<protein>
    <submittedName>
        <fullName evidence="2">Uncharacterized protein</fullName>
    </submittedName>
</protein>
<gene>
    <name evidence="2" type="ORF">DPMN_101888</name>
</gene>
<dbReference type="Proteomes" id="UP000828390">
    <property type="component" value="Unassembled WGS sequence"/>
</dbReference>
<dbReference type="AlphaFoldDB" id="A0A9D4RA31"/>
<feature type="compositionally biased region" description="Basic and acidic residues" evidence="1">
    <location>
        <begin position="188"/>
        <end position="200"/>
    </location>
</feature>
<reference evidence="2" key="1">
    <citation type="journal article" date="2019" name="bioRxiv">
        <title>The Genome of the Zebra Mussel, Dreissena polymorpha: A Resource for Invasive Species Research.</title>
        <authorList>
            <person name="McCartney M.A."/>
            <person name="Auch B."/>
            <person name="Kono T."/>
            <person name="Mallez S."/>
            <person name="Zhang Y."/>
            <person name="Obille A."/>
            <person name="Becker A."/>
            <person name="Abrahante J.E."/>
            <person name="Garbe J."/>
            <person name="Badalamenti J.P."/>
            <person name="Herman A."/>
            <person name="Mangelson H."/>
            <person name="Liachko I."/>
            <person name="Sullivan S."/>
            <person name="Sone E.D."/>
            <person name="Koren S."/>
            <person name="Silverstein K.A.T."/>
            <person name="Beckman K.B."/>
            <person name="Gohl D.M."/>
        </authorList>
    </citation>
    <scope>NUCLEOTIDE SEQUENCE</scope>
    <source>
        <strain evidence="2">Duluth1</strain>
        <tissue evidence="2">Whole animal</tissue>
    </source>
</reference>
<accession>A0A9D4RA31</accession>
<proteinExistence type="predicted"/>